<keyword evidence="13" id="KW-1185">Reference proteome</keyword>
<reference evidence="12" key="2">
    <citation type="submission" date="2020-09" db="EMBL/GenBank/DDBJ databases">
        <authorList>
            <person name="Sun Q."/>
            <person name="Kim S."/>
        </authorList>
    </citation>
    <scope>NUCLEOTIDE SEQUENCE</scope>
    <source>
        <strain evidence="12">KCTC 23430</strain>
    </source>
</reference>
<keyword evidence="7 9" id="KW-0413">Isomerase</keyword>
<reference evidence="12" key="1">
    <citation type="journal article" date="2014" name="Int. J. Syst. Evol. Microbiol.">
        <title>Complete genome sequence of Corynebacterium casei LMG S-19264T (=DSM 44701T), isolated from a smear-ripened cheese.</title>
        <authorList>
            <consortium name="US DOE Joint Genome Institute (JGI-PGF)"/>
            <person name="Walter F."/>
            <person name="Albersmeier A."/>
            <person name="Kalinowski J."/>
            <person name="Ruckert C."/>
        </authorList>
    </citation>
    <scope>NUCLEOTIDE SEQUENCE</scope>
    <source>
        <strain evidence="12">KCTC 23430</strain>
    </source>
</reference>
<dbReference type="Gene3D" id="3.10.50.40">
    <property type="match status" value="1"/>
</dbReference>
<dbReference type="PANTHER" id="PTHR47861">
    <property type="entry name" value="FKBP-TYPE PEPTIDYL-PROLYL CIS-TRANS ISOMERASE SLYD"/>
    <property type="match status" value="1"/>
</dbReference>
<organism evidence="12 13">
    <name type="scientific">Parahalioglobus pacificus</name>
    <dbReference type="NCBI Taxonomy" id="930806"/>
    <lineage>
        <taxon>Bacteria</taxon>
        <taxon>Pseudomonadati</taxon>
        <taxon>Pseudomonadota</taxon>
        <taxon>Gammaproteobacteria</taxon>
        <taxon>Cellvibrionales</taxon>
        <taxon>Halieaceae</taxon>
        <taxon>Parahalioglobus</taxon>
    </lineage>
</organism>
<protein>
    <recommendedName>
        <fullName evidence="10">Peptidyl-prolyl cis-trans isomerase</fullName>
        <ecNumber evidence="10">5.2.1.8</ecNumber>
    </recommendedName>
</protein>
<evidence type="ECO:0000256" key="10">
    <source>
        <dbReference type="RuleBase" id="RU003915"/>
    </source>
</evidence>
<dbReference type="GO" id="GO:0042026">
    <property type="term" value="P:protein refolding"/>
    <property type="evidence" value="ECO:0007669"/>
    <property type="project" value="UniProtKB-ARBA"/>
</dbReference>
<dbReference type="Pfam" id="PF00254">
    <property type="entry name" value="FKBP_C"/>
    <property type="match status" value="1"/>
</dbReference>
<comment type="similarity">
    <text evidence="3 10">Belongs to the FKBP-type PPIase family.</text>
</comment>
<gene>
    <name evidence="12" type="ORF">GCM10007053_26310</name>
</gene>
<evidence type="ECO:0000259" key="11">
    <source>
        <dbReference type="PROSITE" id="PS50059"/>
    </source>
</evidence>
<dbReference type="RefSeq" id="WP_189478233.1">
    <property type="nucleotide sequence ID" value="NZ_BMYM01000002.1"/>
</dbReference>
<comment type="catalytic activity">
    <reaction evidence="1 9 10">
        <text>[protein]-peptidylproline (omega=180) = [protein]-peptidylproline (omega=0)</text>
        <dbReference type="Rhea" id="RHEA:16237"/>
        <dbReference type="Rhea" id="RHEA-COMP:10747"/>
        <dbReference type="Rhea" id="RHEA-COMP:10748"/>
        <dbReference type="ChEBI" id="CHEBI:83833"/>
        <dbReference type="ChEBI" id="CHEBI:83834"/>
        <dbReference type="EC" id="5.2.1.8"/>
    </reaction>
</comment>
<dbReference type="GO" id="GO:0003755">
    <property type="term" value="F:peptidyl-prolyl cis-trans isomerase activity"/>
    <property type="evidence" value="ECO:0007669"/>
    <property type="project" value="UniProtKB-UniRule"/>
</dbReference>
<evidence type="ECO:0000256" key="2">
    <source>
        <dbReference type="ARBA" id="ARBA00004496"/>
    </source>
</evidence>
<dbReference type="PROSITE" id="PS50059">
    <property type="entry name" value="FKBP_PPIASE"/>
    <property type="match status" value="1"/>
</dbReference>
<evidence type="ECO:0000256" key="3">
    <source>
        <dbReference type="ARBA" id="ARBA00006577"/>
    </source>
</evidence>
<dbReference type="EMBL" id="BMYM01000002">
    <property type="protein sequence ID" value="GHD37116.1"/>
    <property type="molecule type" value="Genomic_DNA"/>
</dbReference>
<comment type="subcellular location">
    <subcellularLocation>
        <location evidence="2">Cytoplasm</location>
    </subcellularLocation>
</comment>
<sequence>MSICKNTVVYFHYDLTDAQGTLLESSRDGEPSAYLHGSANILPGVETALEDKTEGDTISVTLPPEQAYGPRREDQVRRVPVKHLIYQGKLRPGLTVQVNTSEGRKPATVVKAGKFGADIDTNHPMAGQTLTFTIDVMRLRDASPEEIAHRHVHGPGGHQH</sequence>
<keyword evidence="5 9" id="KW-0697">Rotamase</keyword>
<dbReference type="InterPro" id="IPR046357">
    <property type="entry name" value="PPIase_dom_sf"/>
</dbReference>
<name>A0A919CMY3_9GAMM</name>
<feature type="domain" description="PPIase FKBP-type" evidence="11">
    <location>
        <begin position="6"/>
        <end position="80"/>
    </location>
</feature>
<evidence type="ECO:0000313" key="12">
    <source>
        <dbReference type="EMBL" id="GHD37116.1"/>
    </source>
</evidence>
<comment type="function">
    <text evidence="8">Also involved in hydrogenase metallocenter assembly, probably by participating in the nickel insertion step. This function in hydrogenase biosynthesis requires chaperone activity and the presence of the metal-binding domain, but not PPIase activity.</text>
</comment>
<dbReference type="SUPFAM" id="SSF54534">
    <property type="entry name" value="FKBP-like"/>
    <property type="match status" value="1"/>
</dbReference>
<keyword evidence="6" id="KW-0143">Chaperone</keyword>
<dbReference type="Proteomes" id="UP000644693">
    <property type="component" value="Unassembled WGS sequence"/>
</dbReference>
<evidence type="ECO:0000256" key="6">
    <source>
        <dbReference type="ARBA" id="ARBA00023186"/>
    </source>
</evidence>
<dbReference type="GO" id="GO:0005737">
    <property type="term" value="C:cytoplasm"/>
    <property type="evidence" value="ECO:0007669"/>
    <property type="project" value="UniProtKB-SubCell"/>
</dbReference>
<evidence type="ECO:0000256" key="5">
    <source>
        <dbReference type="ARBA" id="ARBA00023110"/>
    </source>
</evidence>
<comment type="caution">
    <text evidence="12">The sequence shown here is derived from an EMBL/GenBank/DDBJ whole genome shotgun (WGS) entry which is preliminary data.</text>
</comment>
<evidence type="ECO:0000256" key="1">
    <source>
        <dbReference type="ARBA" id="ARBA00000971"/>
    </source>
</evidence>
<evidence type="ECO:0000313" key="13">
    <source>
        <dbReference type="Proteomes" id="UP000644693"/>
    </source>
</evidence>
<keyword evidence="4" id="KW-0963">Cytoplasm</keyword>
<dbReference type="InterPro" id="IPR001179">
    <property type="entry name" value="PPIase_FKBP_dom"/>
</dbReference>
<evidence type="ECO:0000256" key="8">
    <source>
        <dbReference type="ARBA" id="ARBA00037071"/>
    </source>
</evidence>
<accession>A0A919CMY3</accession>
<evidence type="ECO:0000256" key="4">
    <source>
        <dbReference type="ARBA" id="ARBA00022490"/>
    </source>
</evidence>
<dbReference type="AlphaFoldDB" id="A0A919CMY3"/>
<evidence type="ECO:0000256" key="7">
    <source>
        <dbReference type="ARBA" id="ARBA00023235"/>
    </source>
</evidence>
<dbReference type="EC" id="5.2.1.8" evidence="10"/>
<proteinExistence type="inferred from homology"/>
<evidence type="ECO:0000256" key="9">
    <source>
        <dbReference type="PROSITE-ProRule" id="PRU00277"/>
    </source>
</evidence>
<dbReference type="PANTHER" id="PTHR47861:SF3">
    <property type="entry name" value="FKBP-TYPE PEPTIDYL-PROLYL CIS-TRANS ISOMERASE SLYD"/>
    <property type="match status" value="1"/>
</dbReference>